<reference evidence="1 2" key="3">
    <citation type="journal article" date="2010" name="Sequencing">
        <title>Complete Genome Sequence of Rothia mucilaginosa DY-18: A Clinical Isolate with Dense Meshwork-Like Structures from a Persistent Apical Periodontitis Lesion.</title>
        <authorList>
            <person name="Yamane K."/>
            <person name="Nambu T."/>
            <person name="Yamanaka T."/>
            <person name="Mashimo C."/>
            <person name="Sugimori C."/>
            <person name="Leung K.-P."/>
            <person name="Fukushima H."/>
        </authorList>
    </citation>
    <scope>NUCLEOTIDE SEQUENCE [LARGE SCALE GENOMIC DNA]</scope>
    <source>
        <strain evidence="1 2">DY-18</strain>
    </source>
</reference>
<sequence length="373" mass="38172">MERRILRKLLLSYHLASDRTFGVVVVSGVPGEQLAQLAAGCLDGVCLALCAQCLELGCTCSLVFHEALCEVAVLDVCQDSLHVFLDLGGDHAGAGDVVAVLCGVGDGPTLLSDAALDHQVNDELELVQHLEVCDFGLVASFGQNLEAVLDELGGGAAEDCLLAEQVGLGLFGEGGLDDTCAGCAQCLCVGQCQCECFAGCVLLNCDQGGNAAACFEFAADGVAGALGGDHCHVDTLGCGDVAEADVEAVCEEQCVAGLEVRLDALCVDLCLDLVRGQDHDDVCFCCCFCDGCDAQAFCLSLGAGLGALGQTDDDLHAGVTQVQCVCVALGAVADNCYGAALDQGEVCVVVVENGCCHFFSSVSLVCGPGWAQH</sequence>
<dbReference type="EMBL" id="AP011540">
    <property type="protein sequence ID" value="BAI64584.1"/>
    <property type="molecule type" value="Genomic_DNA"/>
</dbReference>
<evidence type="ECO:0000313" key="1">
    <source>
        <dbReference type="EMBL" id="BAI64584.1"/>
    </source>
</evidence>
<gene>
    <name evidence="1" type="ordered locus">RMDY18_07520</name>
</gene>
<protein>
    <submittedName>
        <fullName evidence="1">Uncharacterized protein</fullName>
    </submittedName>
</protein>
<name>D2NSF8_ROTMD</name>
<reference evidence="2" key="1">
    <citation type="submission" date="2009-07" db="EMBL/GenBank/DDBJ databases">
        <title>Complete genome sequence of Rothia mucilaginosa DJ.</title>
        <authorList>
            <person name="Yamane K."/>
            <person name="Nambu T."/>
            <person name="Mashimo C."/>
            <person name="Sugimori C."/>
            <person name="Yamanaka T."/>
            <person name="Leung K."/>
            <person name="Fukushima H."/>
        </authorList>
    </citation>
    <scope>NUCLEOTIDE SEQUENCE [LARGE SCALE GENOMIC DNA]</scope>
    <source>
        <strain evidence="2">DY-18</strain>
    </source>
</reference>
<dbReference type="HOGENOM" id="CLU_741625_0_0_11"/>
<dbReference type="Proteomes" id="UP000001883">
    <property type="component" value="Chromosome"/>
</dbReference>
<dbReference type="KEGG" id="rmu:RMDY18_07520"/>
<proteinExistence type="predicted"/>
<organism evidence="1 2">
    <name type="scientific">Rothia mucilaginosa (strain DY-18)</name>
    <name type="common">Stomatococcus mucilaginosus</name>
    <dbReference type="NCBI Taxonomy" id="680646"/>
    <lineage>
        <taxon>Bacteria</taxon>
        <taxon>Bacillati</taxon>
        <taxon>Actinomycetota</taxon>
        <taxon>Actinomycetes</taxon>
        <taxon>Micrococcales</taxon>
        <taxon>Micrococcaceae</taxon>
        <taxon>Rothia</taxon>
    </lineage>
</organism>
<keyword evidence="2" id="KW-1185">Reference proteome</keyword>
<evidence type="ECO:0000313" key="2">
    <source>
        <dbReference type="Proteomes" id="UP000001883"/>
    </source>
</evidence>
<reference evidence="1 2" key="2">
    <citation type="journal article" date="2010" name="J Osaka Dent Univ">
        <title>Isolation and identification of Rothia mucilaginosa from persistent apical periodontitis lesions.</title>
        <authorList>
            <person name="Yamane K."/>
            <person name="Yoshida M."/>
            <person name="Fujihira T."/>
            <person name="Baba T."/>
            <person name="Tsuji N."/>
            <person name="Hayashi H."/>
            <person name="Sugimori C."/>
            <person name="Yamanaka T."/>
            <person name="Mashimo C."/>
            <person name="Nambu T."/>
            <person name="Kawai H."/>
            <person name="Fukushima H."/>
        </authorList>
    </citation>
    <scope>NUCLEOTIDE SEQUENCE [LARGE SCALE GENOMIC DNA]</scope>
    <source>
        <strain evidence="1 2">DY-18</strain>
    </source>
</reference>
<accession>D2NSF8</accession>
<dbReference type="AlphaFoldDB" id="D2NSF8"/>